<organism evidence="2 3">
    <name type="scientific">Halochromatium glycolicum</name>
    <dbReference type="NCBI Taxonomy" id="85075"/>
    <lineage>
        <taxon>Bacteria</taxon>
        <taxon>Pseudomonadati</taxon>
        <taxon>Pseudomonadota</taxon>
        <taxon>Gammaproteobacteria</taxon>
        <taxon>Chromatiales</taxon>
        <taxon>Chromatiaceae</taxon>
        <taxon>Halochromatium</taxon>
    </lineage>
</organism>
<dbReference type="RefSeq" id="WP_200346752.1">
    <property type="nucleotide sequence ID" value="NZ_NRSJ01000023.1"/>
</dbReference>
<reference evidence="2" key="2">
    <citation type="journal article" date="2020" name="Microorganisms">
        <title>Osmotic Adaptation and Compatible Solute Biosynthesis of Phototrophic Bacteria as Revealed from Genome Analyses.</title>
        <authorList>
            <person name="Imhoff J.F."/>
            <person name="Rahn T."/>
            <person name="Kunzel S."/>
            <person name="Keller A."/>
            <person name="Neulinger S.C."/>
        </authorList>
    </citation>
    <scope>NUCLEOTIDE SEQUENCE</scope>
    <source>
        <strain evidence="2">DSM 11080</strain>
    </source>
</reference>
<name>A0AAJ0U598_9GAMM</name>
<dbReference type="AlphaFoldDB" id="A0AAJ0U598"/>
<proteinExistence type="predicted"/>
<comment type="caution">
    <text evidence="2">The sequence shown here is derived from an EMBL/GenBank/DDBJ whole genome shotgun (WGS) entry which is preliminary data.</text>
</comment>
<dbReference type="InterPro" id="IPR013424">
    <property type="entry name" value="Ice-binding_C"/>
</dbReference>
<dbReference type="NCBIfam" id="TIGR02595">
    <property type="entry name" value="PEP_CTERM"/>
    <property type="match status" value="1"/>
</dbReference>
<dbReference type="Proteomes" id="UP001296776">
    <property type="component" value="Unassembled WGS sequence"/>
</dbReference>
<evidence type="ECO:0000259" key="1">
    <source>
        <dbReference type="Pfam" id="PF07589"/>
    </source>
</evidence>
<evidence type="ECO:0000313" key="2">
    <source>
        <dbReference type="EMBL" id="MBK1705534.1"/>
    </source>
</evidence>
<keyword evidence="3" id="KW-1185">Reference proteome</keyword>
<accession>A0AAJ0U598</accession>
<protein>
    <recommendedName>
        <fullName evidence="1">Ice-binding protein C-terminal domain-containing protein</fullName>
    </recommendedName>
</protein>
<reference evidence="2" key="1">
    <citation type="submission" date="2017-08" db="EMBL/GenBank/DDBJ databases">
        <authorList>
            <person name="Imhoff J.F."/>
            <person name="Rahn T."/>
            <person name="Kuenzel S."/>
            <person name="Neulinger S.C."/>
        </authorList>
    </citation>
    <scope>NUCLEOTIDE SEQUENCE</scope>
    <source>
        <strain evidence="2">DSM 11080</strain>
    </source>
</reference>
<sequence>MQSTIPARSQRFVTRSLAQPLGLALTATLSTTLAFGISSAQAAPIFSQTPNVSGWFLADRDANLNGGRSADEFELASDATIGSVTWRGLFTGTNTPIFPLDFDLTFYDDNGGEPGRVLANTAVSVTGVDTGIDLTSGIAFDVFEFTAATIPTALTANTTYWFSPLADTTNDGDDDFWWVTATRPGNYAFKSDLSGSWVQSSFSEFYFELDDAGTTNAVPEPTSLALLGLGLAGLALRARRRWSHR</sequence>
<gene>
    <name evidence="2" type="ORF">CKO40_13475</name>
</gene>
<dbReference type="Pfam" id="PF07589">
    <property type="entry name" value="PEP-CTERM"/>
    <property type="match status" value="1"/>
</dbReference>
<feature type="domain" description="Ice-binding protein C-terminal" evidence="1">
    <location>
        <begin position="217"/>
        <end position="240"/>
    </location>
</feature>
<evidence type="ECO:0000313" key="3">
    <source>
        <dbReference type="Proteomes" id="UP001296776"/>
    </source>
</evidence>
<dbReference type="EMBL" id="NRSJ01000023">
    <property type="protein sequence ID" value="MBK1705534.1"/>
    <property type="molecule type" value="Genomic_DNA"/>
</dbReference>